<sequence length="303" mass="33131">MPKKVIAIVGPKGGVGKSTISANLAIAIAATGKKTIAVDLDLGGANLHVILGVRSYDYSLDDFVLKHIKTLDKALIETDIPNLKLICGGSKIPDIANMPFQQKLKLIGHISKLDCDVVILDLSAGSAYNVVDFMFIAQIGLLVTTPEVTSLMKAYGFIKTAIFRLLTFHFKETYADQFTELIDKAKDVDANPHLNTIEKFLKEAEKIDEKAVESARNKIARFTPSFIINMVQSARDVSTGMVIQNLVKQYTNLNAKVMITLPADEAVKRALFKTKPAILSEPMSPFSVAIKELAYKCMSAVVQ</sequence>
<protein>
    <submittedName>
        <fullName evidence="4">Magnetosome protein Mad29</fullName>
    </submittedName>
</protein>
<keyword evidence="1" id="KW-0547">Nucleotide-binding</keyword>
<proteinExistence type="predicted"/>
<dbReference type="InterPro" id="IPR050625">
    <property type="entry name" value="ParA/MinD_ATPase"/>
</dbReference>
<name>A0ABR5SKZ3_9BACT</name>
<comment type="caution">
    <text evidence="4">The sequence shown here is derived from an EMBL/GenBank/DDBJ whole genome shotgun (WGS) entry which is preliminary data.</text>
</comment>
<evidence type="ECO:0000256" key="1">
    <source>
        <dbReference type="ARBA" id="ARBA00022741"/>
    </source>
</evidence>
<gene>
    <name evidence="4" type="primary">mad29</name>
    <name evidence="4" type="ORF">ASN18_0057</name>
</gene>
<keyword evidence="2" id="KW-0067">ATP-binding</keyword>
<evidence type="ECO:0000259" key="3">
    <source>
        <dbReference type="Pfam" id="PF01656"/>
    </source>
</evidence>
<dbReference type="EMBL" id="LNQR01000001">
    <property type="protein sequence ID" value="KWT95129.1"/>
    <property type="molecule type" value="Genomic_DNA"/>
</dbReference>
<dbReference type="PANTHER" id="PTHR43384">
    <property type="entry name" value="SEPTUM SITE-DETERMINING PROTEIN MIND HOMOLOG, CHLOROPLASTIC-RELATED"/>
    <property type="match status" value="1"/>
</dbReference>
<reference evidence="4 5" key="1">
    <citation type="submission" date="2015-11" db="EMBL/GenBank/DDBJ databases">
        <authorList>
            <person name="Lin W."/>
        </authorList>
    </citation>
    <scope>NUCLEOTIDE SEQUENCE [LARGE SCALE GENOMIC DNA]</scope>
    <source>
        <strain evidence="4 5">HCH-1</strain>
    </source>
</reference>
<keyword evidence="5" id="KW-1185">Reference proteome</keyword>
<evidence type="ECO:0000313" key="5">
    <source>
        <dbReference type="Proteomes" id="UP000060487"/>
    </source>
</evidence>
<dbReference type="SUPFAM" id="SSF52540">
    <property type="entry name" value="P-loop containing nucleoside triphosphate hydrolases"/>
    <property type="match status" value="1"/>
</dbReference>
<evidence type="ECO:0000256" key="2">
    <source>
        <dbReference type="ARBA" id="ARBA00022840"/>
    </source>
</evidence>
<dbReference type="RefSeq" id="WP_085050594.1">
    <property type="nucleotide sequence ID" value="NZ_LNQR01000001.1"/>
</dbReference>
<organism evidence="4 5">
    <name type="scientific">Candidatus Magnetominusculus xianensis</name>
    <dbReference type="NCBI Taxonomy" id="1748249"/>
    <lineage>
        <taxon>Bacteria</taxon>
        <taxon>Pseudomonadati</taxon>
        <taxon>Nitrospirota</taxon>
        <taxon>Nitrospiria</taxon>
        <taxon>Nitrospirales</taxon>
        <taxon>Nitrospiraceae</taxon>
        <taxon>Candidatus Magnetominusculus</taxon>
    </lineage>
</organism>
<dbReference type="InterPro" id="IPR027417">
    <property type="entry name" value="P-loop_NTPase"/>
</dbReference>
<dbReference type="InterPro" id="IPR002586">
    <property type="entry name" value="CobQ/CobB/MinD/ParA_Nub-bd_dom"/>
</dbReference>
<dbReference type="Proteomes" id="UP000060487">
    <property type="component" value="Unassembled WGS sequence"/>
</dbReference>
<feature type="domain" description="CobQ/CobB/MinD/ParA nucleotide binding" evidence="3">
    <location>
        <begin position="6"/>
        <end position="275"/>
    </location>
</feature>
<accession>A0ABR5SKZ3</accession>
<evidence type="ECO:0000313" key="4">
    <source>
        <dbReference type="EMBL" id="KWT95129.1"/>
    </source>
</evidence>
<dbReference type="Pfam" id="PF01656">
    <property type="entry name" value="CbiA"/>
    <property type="match status" value="1"/>
</dbReference>
<dbReference type="Gene3D" id="3.40.50.300">
    <property type="entry name" value="P-loop containing nucleotide triphosphate hydrolases"/>
    <property type="match status" value="1"/>
</dbReference>
<dbReference type="PANTHER" id="PTHR43384:SF4">
    <property type="entry name" value="CELLULOSE BIOSYNTHESIS PROTEIN BCSQ-RELATED"/>
    <property type="match status" value="1"/>
</dbReference>